<dbReference type="Pfam" id="PF08240">
    <property type="entry name" value="ADH_N"/>
    <property type="match status" value="1"/>
</dbReference>
<dbReference type="SUPFAM" id="SSF50129">
    <property type="entry name" value="GroES-like"/>
    <property type="match status" value="1"/>
</dbReference>
<dbReference type="SUPFAM" id="SSF51735">
    <property type="entry name" value="NAD(P)-binding Rossmann-fold domains"/>
    <property type="match status" value="1"/>
</dbReference>
<dbReference type="InterPro" id="IPR013149">
    <property type="entry name" value="ADH-like_C"/>
</dbReference>
<evidence type="ECO:0000313" key="4">
    <source>
        <dbReference type="Proteomes" id="UP000241818"/>
    </source>
</evidence>
<evidence type="ECO:0000259" key="2">
    <source>
        <dbReference type="SMART" id="SM00829"/>
    </source>
</evidence>
<feature type="region of interest" description="Disordered" evidence="1">
    <location>
        <begin position="1"/>
        <end position="27"/>
    </location>
</feature>
<accession>A0A2T3B0U5</accession>
<name>A0A2T3B0U5_AMORE</name>
<dbReference type="OrthoDB" id="3509362at2759"/>
<dbReference type="Pfam" id="PF00107">
    <property type="entry name" value="ADH_zinc_N"/>
    <property type="match status" value="1"/>
</dbReference>
<dbReference type="GO" id="GO:0016491">
    <property type="term" value="F:oxidoreductase activity"/>
    <property type="evidence" value="ECO:0007669"/>
    <property type="project" value="InterPro"/>
</dbReference>
<gene>
    <name evidence="3" type="ORF">M430DRAFT_51346</name>
</gene>
<dbReference type="InterPro" id="IPR020843">
    <property type="entry name" value="ER"/>
</dbReference>
<organism evidence="3 4">
    <name type="scientific">Amorphotheca resinae ATCC 22711</name>
    <dbReference type="NCBI Taxonomy" id="857342"/>
    <lineage>
        <taxon>Eukaryota</taxon>
        <taxon>Fungi</taxon>
        <taxon>Dikarya</taxon>
        <taxon>Ascomycota</taxon>
        <taxon>Pezizomycotina</taxon>
        <taxon>Leotiomycetes</taxon>
        <taxon>Helotiales</taxon>
        <taxon>Amorphothecaceae</taxon>
        <taxon>Amorphotheca</taxon>
    </lineage>
</organism>
<dbReference type="InterPro" id="IPR013154">
    <property type="entry name" value="ADH-like_N"/>
</dbReference>
<dbReference type="InterPro" id="IPR011032">
    <property type="entry name" value="GroES-like_sf"/>
</dbReference>
<dbReference type="Proteomes" id="UP000241818">
    <property type="component" value="Unassembled WGS sequence"/>
</dbReference>
<evidence type="ECO:0000256" key="1">
    <source>
        <dbReference type="SAM" id="MobiDB-lite"/>
    </source>
</evidence>
<dbReference type="STRING" id="857342.A0A2T3B0U5"/>
<keyword evidence="4" id="KW-1185">Reference proteome</keyword>
<reference evidence="3 4" key="1">
    <citation type="journal article" date="2018" name="New Phytol.">
        <title>Comparative genomics and transcriptomics depict ericoid mycorrhizal fungi as versatile saprotrophs and plant mutualists.</title>
        <authorList>
            <person name="Martino E."/>
            <person name="Morin E."/>
            <person name="Grelet G.A."/>
            <person name="Kuo A."/>
            <person name="Kohler A."/>
            <person name="Daghino S."/>
            <person name="Barry K.W."/>
            <person name="Cichocki N."/>
            <person name="Clum A."/>
            <person name="Dockter R.B."/>
            <person name="Hainaut M."/>
            <person name="Kuo R.C."/>
            <person name="LaButti K."/>
            <person name="Lindahl B.D."/>
            <person name="Lindquist E.A."/>
            <person name="Lipzen A."/>
            <person name="Khouja H.R."/>
            <person name="Magnuson J."/>
            <person name="Murat C."/>
            <person name="Ohm R.A."/>
            <person name="Singer S.W."/>
            <person name="Spatafora J.W."/>
            <person name="Wang M."/>
            <person name="Veneault-Fourrey C."/>
            <person name="Henrissat B."/>
            <person name="Grigoriev I.V."/>
            <person name="Martin F.M."/>
            <person name="Perotto S."/>
        </authorList>
    </citation>
    <scope>NUCLEOTIDE SEQUENCE [LARGE SCALE GENOMIC DNA]</scope>
    <source>
        <strain evidence="3 4">ATCC 22711</strain>
    </source>
</reference>
<proteinExistence type="predicted"/>
<feature type="domain" description="Enoyl reductase (ER)" evidence="2">
    <location>
        <begin position="11"/>
        <end position="316"/>
    </location>
</feature>
<dbReference type="Gene3D" id="3.90.180.10">
    <property type="entry name" value="Medium-chain alcohol dehydrogenases, catalytic domain"/>
    <property type="match status" value="1"/>
</dbReference>
<dbReference type="CDD" id="cd05289">
    <property type="entry name" value="MDR_like_2"/>
    <property type="match status" value="1"/>
</dbReference>
<dbReference type="InterPro" id="IPR036291">
    <property type="entry name" value="NAD(P)-bd_dom_sf"/>
</dbReference>
<evidence type="ECO:0000313" key="3">
    <source>
        <dbReference type="EMBL" id="PSS17024.1"/>
    </source>
</evidence>
<dbReference type="AlphaFoldDB" id="A0A2T3B0U5"/>
<dbReference type="SMART" id="SM00829">
    <property type="entry name" value="PKS_ER"/>
    <property type="match status" value="1"/>
</dbReference>
<sequence length="318" mass="33545">MKALRLTSTSGSKPSLSLSTLPKPSPPPGSVLVKIRAAGINPSDVINAKGGFPYTTFPRTPGRDYAGVVVEGPEEFLGKEVYGTSGKVLSFTTDGTHAEYCVISCDGINLKPSSLSFVQAAAVGVPFTTAALTVRRAMIQSTDRVLILGASGAVGSAACQLARNKACQVLRAARRGSVDVNLTTDPELSTVKSLTEGKGVDVVIDTTGSPALMRAALRILALRGRLVYISAPKEGSTDFTFDMKQLYREEKMIIGCNSLLQTLPEAAKELGGLTPGFEDGSLQAPNESDIETTRIEDAVNVYQMKGNLGNSKKIVISF</sequence>
<dbReference type="PANTHER" id="PTHR43482">
    <property type="entry name" value="PROTEIN AST1-RELATED"/>
    <property type="match status" value="1"/>
</dbReference>
<dbReference type="InterPro" id="IPR052585">
    <property type="entry name" value="Lipid_raft_assoc_Zn_ADH"/>
</dbReference>
<dbReference type="GeneID" id="36576289"/>
<feature type="compositionally biased region" description="Low complexity" evidence="1">
    <location>
        <begin position="1"/>
        <end position="22"/>
    </location>
</feature>
<dbReference type="InParanoid" id="A0A2T3B0U5"/>
<dbReference type="PANTHER" id="PTHR43482:SF1">
    <property type="entry name" value="PROTEIN AST1-RELATED"/>
    <property type="match status" value="1"/>
</dbReference>
<dbReference type="EMBL" id="KZ679012">
    <property type="protein sequence ID" value="PSS17024.1"/>
    <property type="molecule type" value="Genomic_DNA"/>
</dbReference>
<dbReference type="RefSeq" id="XP_024720532.1">
    <property type="nucleotide sequence ID" value="XM_024868208.1"/>
</dbReference>
<protein>
    <recommendedName>
        <fullName evidence="2">Enoyl reductase (ER) domain-containing protein</fullName>
    </recommendedName>
</protein>